<accession>A0A2P2NIX2</accession>
<proteinExistence type="predicted"/>
<name>A0A2P2NIX2_RHIMU</name>
<evidence type="ECO:0000313" key="1">
    <source>
        <dbReference type="EMBL" id="MBX42384.1"/>
    </source>
</evidence>
<sequence>MDLVAWILTSFMGNCSSYPAVNFSVLPFLSFG</sequence>
<reference evidence="1" key="1">
    <citation type="submission" date="2018-02" db="EMBL/GenBank/DDBJ databases">
        <title>Rhizophora mucronata_Transcriptome.</title>
        <authorList>
            <person name="Meera S.P."/>
            <person name="Sreeshan A."/>
            <person name="Augustine A."/>
        </authorList>
    </citation>
    <scope>NUCLEOTIDE SEQUENCE</scope>
    <source>
        <tissue evidence="1">Leaf</tissue>
    </source>
</reference>
<dbReference type="AlphaFoldDB" id="A0A2P2NIX2"/>
<dbReference type="EMBL" id="GGEC01061900">
    <property type="protein sequence ID" value="MBX42384.1"/>
    <property type="molecule type" value="Transcribed_RNA"/>
</dbReference>
<organism evidence="1">
    <name type="scientific">Rhizophora mucronata</name>
    <name type="common">Asiatic mangrove</name>
    <dbReference type="NCBI Taxonomy" id="61149"/>
    <lineage>
        <taxon>Eukaryota</taxon>
        <taxon>Viridiplantae</taxon>
        <taxon>Streptophyta</taxon>
        <taxon>Embryophyta</taxon>
        <taxon>Tracheophyta</taxon>
        <taxon>Spermatophyta</taxon>
        <taxon>Magnoliopsida</taxon>
        <taxon>eudicotyledons</taxon>
        <taxon>Gunneridae</taxon>
        <taxon>Pentapetalae</taxon>
        <taxon>rosids</taxon>
        <taxon>fabids</taxon>
        <taxon>Malpighiales</taxon>
        <taxon>Rhizophoraceae</taxon>
        <taxon>Rhizophora</taxon>
    </lineage>
</organism>
<protein>
    <submittedName>
        <fullName evidence="1">Uncharacterized protein</fullName>
    </submittedName>
</protein>